<dbReference type="AlphaFoldDB" id="A0A401TWR0"/>
<proteinExistence type="predicted"/>
<accession>A0A401TWR0</accession>
<feature type="compositionally biased region" description="Acidic residues" evidence="1">
    <location>
        <begin position="47"/>
        <end position="63"/>
    </location>
</feature>
<organism evidence="2 3">
    <name type="scientific">Chiloscyllium punctatum</name>
    <name type="common">Brownbanded bambooshark</name>
    <name type="synonym">Hemiscyllium punctatum</name>
    <dbReference type="NCBI Taxonomy" id="137246"/>
    <lineage>
        <taxon>Eukaryota</taxon>
        <taxon>Metazoa</taxon>
        <taxon>Chordata</taxon>
        <taxon>Craniata</taxon>
        <taxon>Vertebrata</taxon>
        <taxon>Chondrichthyes</taxon>
        <taxon>Elasmobranchii</taxon>
        <taxon>Galeomorphii</taxon>
        <taxon>Galeoidea</taxon>
        <taxon>Orectolobiformes</taxon>
        <taxon>Hemiscylliidae</taxon>
        <taxon>Chiloscyllium</taxon>
    </lineage>
</organism>
<feature type="compositionally biased region" description="Polar residues" evidence="1">
    <location>
        <begin position="1"/>
        <end position="17"/>
    </location>
</feature>
<name>A0A401TWR0_CHIPU</name>
<feature type="compositionally biased region" description="Acidic residues" evidence="1">
    <location>
        <begin position="24"/>
        <end position="40"/>
    </location>
</feature>
<protein>
    <submittedName>
        <fullName evidence="2">Uncharacterized protein</fullName>
    </submittedName>
</protein>
<gene>
    <name evidence="2" type="ORF">chiPu_0031081</name>
</gene>
<dbReference type="Proteomes" id="UP000287033">
    <property type="component" value="Unassembled WGS sequence"/>
</dbReference>
<evidence type="ECO:0000256" key="1">
    <source>
        <dbReference type="SAM" id="MobiDB-lite"/>
    </source>
</evidence>
<evidence type="ECO:0000313" key="3">
    <source>
        <dbReference type="Proteomes" id="UP000287033"/>
    </source>
</evidence>
<keyword evidence="3" id="KW-1185">Reference proteome</keyword>
<feature type="non-terminal residue" evidence="2">
    <location>
        <position position="1"/>
    </location>
</feature>
<sequence>EKRLSTTSNQSQESHLSNGAIPLEQEEAELMDGPAEEEMAVEQNSEMMEENEEQEEEEDEDGYFEVKSS</sequence>
<feature type="region of interest" description="Disordered" evidence="1">
    <location>
        <begin position="1"/>
        <end position="69"/>
    </location>
</feature>
<comment type="caution">
    <text evidence="2">The sequence shown here is derived from an EMBL/GenBank/DDBJ whole genome shotgun (WGS) entry which is preliminary data.</text>
</comment>
<evidence type="ECO:0000313" key="2">
    <source>
        <dbReference type="EMBL" id="GCC47074.1"/>
    </source>
</evidence>
<dbReference type="EMBL" id="BEZZ01200314">
    <property type="protein sequence ID" value="GCC47074.1"/>
    <property type="molecule type" value="Genomic_DNA"/>
</dbReference>
<reference evidence="2 3" key="1">
    <citation type="journal article" date="2018" name="Nat. Ecol. Evol.">
        <title>Shark genomes provide insights into elasmobranch evolution and the origin of vertebrates.</title>
        <authorList>
            <person name="Hara Y"/>
            <person name="Yamaguchi K"/>
            <person name="Onimaru K"/>
            <person name="Kadota M"/>
            <person name="Koyanagi M"/>
            <person name="Keeley SD"/>
            <person name="Tatsumi K"/>
            <person name="Tanaka K"/>
            <person name="Motone F"/>
            <person name="Kageyama Y"/>
            <person name="Nozu R"/>
            <person name="Adachi N"/>
            <person name="Nishimura O"/>
            <person name="Nakagawa R"/>
            <person name="Tanegashima C"/>
            <person name="Kiyatake I"/>
            <person name="Matsumoto R"/>
            <person name="Murakumo K"/>
            <person name="Nishida K"/>
            <person name="Terakita A"/>
            <person name="Kuratani S"/>
            <person name="Sato K"/>
            <person name="Hyodo S Kuraku.S."/>
        </authorList>
    </citation>
    <scope>NUCLEOTIDE SEQUENCE [LARGE SCALE GENOMIC DNA]</scope>
</reference>